<dbReference type="AlphaFoldDB" id="X1SI02"/>
<name>X1SI02_9ZZZZ</name>
<feature type="non-terminal residue" evidence="1">
    <location>
        <position position="1"/>
    </location>
</feature>
<comment type="caution">
    <text evidence="1">The sequence shown here is derived from an EMBL/GenBank/DDBJ whole genome shotgun (WGS) entry which is preliminary data.</text>
</comment>
<proteinExistence type="predicted"/>
<evidence type="ECO:0000313" key="1">
    <source>
        <dbReference type="EMBL" id="GAI75010.1"/>
    </source>
</evidence>
<sequence length="49" mass="5115">RVALTNSLIPFVQSILELAIITGFPGGSGKTENLLISTPAPLINSACLY</sequence>
<accession>X1SI02</accession>
<protein>
    <submittedName>
        <fullName evidence="1">Uncharacterized protein</fullName>
    </submittedName>
</protein>
<dbReference type="EMBL" id="BARW01010333">
    <property type="protein sequence ID" value="GAI75010.1"/>
    <property type="molecule type" value="Genomic_DNA"/>
</dbReference>
<organism evidence="1">
    <name type="scientific">marine sediment metagenome</name>
    <dbReference type="NCBI Taxonomy" id="412755"/>
    <lineage>
        <taxon>unclassified sequences</taxon>
        <taxon>metagenomes</taxon>
        <taxon>ecological metagenomes</taxon>
    </lineage>
</organism>
<reference evidence="1" key="1">
    <citation type="journal article" date="2014" name="Front. Microbiol.">
        <title>High frequency of phylogenetically diverse reductive dehalogenase-homologous genes in deep subseafloor sedimentary metagenomes.</title>
        <authorList>
            <person name="Kawai M."/>
            <person name="Futagami T."/>
            <person name="Toyoda A."/>
            <person name="Takaki Y."/>
            <person name="Nishi S."/>
            <person name="Hori S."/>
            <person name="Arai W."/>
            <person name="Tsubouchi T."/>
            <person name="Morono Y."/>
            <person name="Uchiyama I."/>
            <person name="Ito T."/>
            <person name="Fujiyama A."/>
            <person name="Inagaki F."/>
            <person name="Takami H."/>
        </authorList>
    </citation>
    <scope>NUCLEOTIDE SEQUENCE</scope>
    <source>
        <strain evidence="1">Expedition CK06-06</strain>
    </source>
</reference>
<gene>
    <name evidence="1" type="ORF">S12H4_20385</name>
</gene>